<protein>
    <submittedName>
        <fullName evidence="3">Oxygen tolerance</fullName>
    </submittedName>
</protein>
<feature type="transmembrane region" description="Helical" evidence="2">
    <location>
        <begin position="535"/>
        <end position="552"/>
    </location>
</feature>
<feature type="compositionally biased region" description="Pro residues" evidence="1">
    <location>
        <begin position="165"/>
        <end position="178"/>
    </location>
</feature>
<dbReference type="OrthoDB" id="2079210at2"/>
<dbReference type="EMBL" id="FOXS01000002">
    <property type="protein sequence ID" value="SFQ19209.1"/>
    <property type="molecule type" value="Genomic_DNA"/>
</dbReference>
<keyword evidence="2" id="KW-1133">Transmembrane helix</keyword>
<dbReference type="AlphaFoldDB" id="A0A1I5WHU3"/>
<evidence type="ECO:0000256" key="2">
    <source>
        <dbReference type="SAM" id="Phobius"/>
    </source>
</evidence>
<organism evidence="3 4">
    <name type="scientific">Hymenobacter arizonensis</name>
    <name type="common">Siccationidurans arizonensis</name>
    <dbReference type="NCBI Taxonomy" id="1227077"/>
    <lineage>
        <taxon>Bacteria</taxon>
        <taxon>Pseudomonadati</taxon>
        <taxon>Bacteroidota</taxon>
        <taxon>Cytophagia</taxon>
        <taxon>Cytophagales</taxon>
        <taxon>Hymenobacteraceae</taxon>
        <taxon>Hymenobacter</taxon>
    </lineage>
</organism>
<name>A0A1I5WHU3_HYMAR</name>
<dbReference type="Proteomes" id="UP000199029">
    <property type="component" value="Unassembled WGS sequence"/>
</dbReference>
<evidence type="ECO:0000313" key="4">
    <source>
        <dbReference type="Proteomes" id="UP000199029"/>
    </source>
</evidence>
<reference evidence="4" key="1">
    <citation type="submission" date="2016-10" db="EMBL/GenBank/DDBJ databases">
        <authorList>
            <person name="Varghese N."/>
            <person name="Submissions S."/>
        </authorList>
    </citation>
    <scope>NUCLEOTIDE SEQUENCE [LARGE SCALE GENOMIC DNA]</scope>
    <source>
        <strain evidence="4">OR362-8,ATCC BAA-1266,JCM 13504</strain>
    </source>
</reference>
<keyword evidence="2" id="KW-0812">Transmembrane</keyword>
<feature type="compositionally biased region" description="Low complexity" evidence="1">
    <location>
        <begin position="179"/>
        <end position="192"/>
    </location>
</feature>
<evidence type="ECO:0000313" key="3">
    <source>
        <dbReference type="EMBL" id="SFQ19209.1"/>
    </source>
</evidence>
<gene>
    <name evidence="3" type="ORF">SAMN04515668_1327</name>
</gene>
<feature type="region of interest" description="Disordered" evidence="1">
    <location>
        <begin position="151"/>
        <end position="213"/>
    </location>
</feature>
<accession>A0A1I5WHU3</accession>
<evidence type="ECO:0000256" key="1">
    <source>
        <dbReference type="SAM" id="MobiDB-lite"/>
    </source>
</evidence>
<proteinExistence type="predicted"/>
<keyword evidence="2" id="KW-0472">Membrane</keyword>
<feature type="compositionally biased region" description="Low complexity" evidence="1">
    <location>
        <begin position="153"/>
        <end position="164"/>
    </location>
</feature>
<keyword evidence="4" id="KW-1185">Reference proteome</keyword>
<dbReference type="STRING" id="1227077.SAMN04515668_1327"/>
<sequence length="558" mass="59733">MGRLFGWVALLFGWLGAIAAHGQAAVPPRAAPVAAPQPNPSATTPADVTLLPGPSSLPVTGEFTLAFRLQGKALDKYSEFPELEGFKKNGKTRTTTTRSVQGRQFLDLTITQRYVPYGEGEYVIKPFQLTVNGVVVRSSGGVVRVGPAPPAPGAKLAPPSASTPVTPPATSPATPPGSAPAAGPTNPAAGLPATPPPNPSTLTPPANPTAPLQAVGDLDKLFGKPKQALYEELHDRAFLAVVADRQSVFVGEGVRVGLYFYLTPPDQAMLAFHDFNNQLPPLLRALHQSTAWQEPGPEPSITPDTVRSQGQLYLRFRLAENVYYPLTPQALTFPPLALTMVKFKFLKKPEPGQDNRLAGYKSYLSAGTAVQVRPLPPHPQGGVVPVGSFRLREAISQTAFRVGQSVTYTFGVEGRGNLSAVLAPVFNAYPGLEVYGPEVREQAAPGGGRKLFRYRLVARKPGLLPLDSLVRLIAFNPVTVRYDTLRPGLRPTVSGELALPAALPKPEDDPFYGPALAEADTRLQSLDVYRDVRRYASWLLIGLAGVAGFGWWRAGRSS</sequence>